<evidence type="ECO:0000256" key="2">
    <source>
        <dbReference type="ARBA" id="ARBA00023125"/>
    </source>
</evidence>
<accession>A0A173RAK4</accession>
<dbReference type="InterPro" id="IPR020449">
    <property type="entry name" value="Tscrpt_reg_AraC-type_HTH"/>
</dbReference>
<dbReference type="SMART" id="SM00342">
    <property type="entry name" value="HTH_ARAC"/>
    <property type="match status" value="1"/>
</dbReference>
<organism evidence="5 6">
    <name type="scientific">Parabacteroides distasonis</name>
    <dbReference type="NCBI Taxonomy" id="823"/>
    <lineage>
        <taxon>Bacteria</taxon>
        <taxon>Pseudomonadati</taxon>
        <taxon>Bacteroidota</taxon>
        <taxon>Bacteroidia</taxon>
        <taxon>Bacteroidales</taxon>
        <taxon>Tannerellaceae</taxon>
        <taxon>Parabacteroides</taxon>
    </lineage>
</organism>
<dbReference type="Gene3D" id="1.10.10.60">
    <property type="entry name" value="Homeodomain-like"/>
    <property type="match status" value="2"/>
</dbReference>
<evidence type="ECO:0000256" key="1">
    <source>
        <dbReference type="ARBA" id="ARBA00023015"/>
    </source>
</evidence>
<protein>
    <submittedName>
        <fullName evidence="5">L-rhamnose operon regulatory protein rhaS</fullName>
    </submittedName>
</protein>
<keyword evidence="2" id="KW-0238">DNA-binding</keyword>
<evidence type="ECO:0000313" key="5">
    <source>
        <dbReference type="EMBL" id="CUM74933.1"/>
    </source>
</evidence>
<dbReference type="SUPFAM" id="SSF46689">
    <property type="entry name" value="Homeodomain-like"/>
    <property type="match status" value="1"/>
</dbReference>
<feature type="domain" description="HTH araC/xylS-type" evidence="4">
    <location>
        <begin position="197"/>
        <end position="298"/>
    </location>
</feature>
<dbReference type="Proteomes" id="UP000095591">
    <property type="component" value="Unassembled WGS sequence"/>
</dbReference>
<dbReference type="GO" id="GO:0003700">
    <property type="term" value="F:DNA-binding transcription factor activity"/>
    <property type="evidence" value="ECO:0007669"/>
    <property type="project" value="InterPro"/>
</dbReference>
<dbReference type="GO" id="GO:0043565">
    <property type="term" value="F:sequence-specific DNA binding"/>
    <property type="evidence" value="ECO:0007669"/>
    <property type="project" value="InterPro"/>
</dbReference>
<dbReference type="EMBL" id="CYXP01000001">
    <property type="protein sequence ID" value="CUM74933.1"/>
    <property type="molecule type" value="Genomic_DNA"/>
</dbReference>
<dbReference type="AlphaFoldDB" id="A0A173RAK4"/>
<dbReference type="PROSITE" id="PS01124">
    <property type="entry name" value="HTH_ARAC_FAMILY_2"/>
    <property type="match status" value="1"/>
</dbReference>
<dbReference type="InterPro" id="IPR018060">
    <property type="entry name" value="HTH_AraC"/>
</dbReference>
<reference evidence="5 6" key="1">
    <citation type="submission" date="2015-09" db="EMBL/GenBank/DDBJ databases">
        <authorList>
            <consortium name="Pathogen Informatics"/>
        </authorList>
    </citation>
    <scope>NUCLEOTIDE SEQUENCE [LARGE SCALE GENOMIC DNA]</scope>
    <source>
        <strain evidence="5 6">2789STDY5608872</strain>
    </source>
</reference>
<dbReference type="PRINTS" id="PR00032">
    <property type="entry name" value="HTHARAC"/>
</dbReference>
<dbReference type="RefSeq" id="WP_057318924.1">
    <property type="nucleotide sequence ID" value="NZ_CYXP01000001.1"/>
</dbReference>
<evidence type="ECO:0000259" key="4">
    <source>
        <dbReference type="PROSITE" id="PS01124"/>
    </source>
</evidence>
<keyword evidence="1" id="KW-0805">Transcription regulation</keyword>
<dbReference type="Pfam" id="PF12833">
    <property type="entry name" value="HTH_18"/>
    <property type="match status" value="1"/>
</dbReference>
<evidence type="ECO:0000256" key="3">
    <source>
        <dbReference type="ARBA" id="ARBA00023163"/>
    </source>
</evidence>
<sequence>MDKILNLDSVDLYNKLYGLETLNPLVSVIDLNKATSSVDLIRFNYGIYALYLKLEKACDIKYGRQTYDYQEGTIVCFAPGQTAETNPTTDKVQVNAHGILFHPDLLRGTSLGKSIKKYTFFSYEVNEALHLSEEEISIVMDCLKIIRMELEHGVDKHSKTLLVNHIELLLNYCMRFYERQFITRGKTNRDVLTRFENLLDEYFESALAEQDGLPTVKYFADKLCLSSNYFGDMFKKETGKSPQEYIQEKVIELAKERISDTADTVSQIAYSLGFQYPQHFCRLFKKRVGYTPSEYRAQIGLSTNL</sequence>
<keyword evidence="3" id="KW-0804">Transcription</keyword>
<gene>
    <name evidence="5" type="primary">rhaS_1</name>
    <name evidence="5" type="ORF">ERS852429_00368</name>
</gene>
<dbReference type="PANTHER" id="PTHR43280:SF32">
    <property type="entry name" value="TRANSCRIPTIONAL REGULATORY PROTEIN"/>
    <property type="match status" value="1"/>
</dbReference>
<name>A0A173RAK4_PARDI</name>
<dbReference type="PANTHER" id="PTHR43280">
    <property type="entry name" value="ARAC-FAMILY TRANSCRIPTIONAL REGULATOR"/>
    <property type="match status" value="1"/>
</dbReference>
<dbReference type="InterPro" id="IPR009057">
    <property type="entry name" value="Homeodomain-like_sf"/>
</dbReference>
<proteinExistence type="predicted"/>
<evidence type="ECO:0000313" key="6">
    <source>
        <dbReference type="Proteomes" id="UP000095591"/>
    </source>
</evidence>